<gene>
    <name evidence="2" type="ORF">E1283_23750</name>
</gene>
<keyword evidence="3" id="KW-1185">Reference proteome</keyword>
<organism evidence="2 3">
    <name type="scientific">Streptomyces hainanensis</name>
    <dbReference type="NCBI Taxonomy" id="402648"/>
    <lineage>
        <taxon>Bacteria</taxon>
        <taxon>Bacillati</taxon>
        <taxon>Actinomycetota</taxon>
        <taxon>Actinomycetes</taxon>
        <taxon>Kitasatosporales</taxon>
        <taxon>Streptomycetaceae</taxon>
        <taxon>Streptomyces</taxon>
    </lineage>
</organism>
<evidence type="ECO:0000313" key="2">
    <source>
        <dbReference type="EMBL" id="TDC71250.1"/>
    </source>
</evidence>
<sequence length="58" mass="6133">MPRQLTARGRLTLLLTALVLAAGLVLTGLTYLLMRRHLGPRLGVVRLTSDGGAPPTPS</sequence>
<protein>
    <submittedName>
        <fullName evidence="2">Histidine kinase</fullName>
    </submittedName>
</protein>
<accession>A0A4R4T361</accession>
<dbReference type="AlphaFoldDB" id="A0A4R4T361"/>
<dbReference type="GO" id="GO:0016301">
    <property type="term" value="F:kinase activity"/>
    <property type="evidence" value="ECO:0007669"/>
    <property type="project" value="UniProtKB-KW"/>
</dbReference>
<proteinExistence type="predicted"/>
<reference evidence="2 3" key="1">
    <citation type="submission" date="2019-03" db="EMBL/GenBank/DDBJ databases">
        <title>Draft genome sequences of novel Actinobacteria.</title>
        <authorList>
            <person name="Sahin N."/>
            <person name="Ay H."/>
            <person name="Saygin H."/>
        </authorList>
    </citation>
    <scope>NUCLEOTIDE SEQUENCE [LARGE SCALE GENOMIC DNA]</scope>
    <source>
        <strain evidence="2 3">DSM 41900</strain>
    </source>
</reference>
<keyword evidence="1" id="KW-0812">Transmembrane</keyword>
<keyword evidence="1" id="KW-0472">Membrane</keyword>
<keyword evidence="2" id="KW-0418">Kinase</keyword>
<feature type="non-terminal residue" evidence="2">
    <location>
        <position position="58"/>
    </location>
</feature>
<keyword evidence="2" id="KW-0808">Transferase</keyword>
<name>A0A4R4T361_9ACTN</name>
<comment type="caution">
    <text evidence="2">The sequence shown here is derived from an EMBL/GenBank/DDBJ whole genome shotgun (WGS) entry which is preliminary data.</text>
</comment>
<evidence type="ECO:0000256" key="1">
    <source>
        <dbReference type="SAM" id="Phobius"/>
    </source>
</evidence>
<evidence type="ECO:0000313" key="3">
    <source>
        <dbReference type="Proteomes" id="UP000295345"/>
    </source>
</evidence>
<feature type="transmembrane region" description="Helical" evidence="1">
    <location>
        <begin position="12"/>
        <end position="34"/>
    </location>
</feature>
<keyword evidence="1" id="KW-1133">Transmembrane helix</keyword>
<dbReference type="EMBL" id="SMKI01000285">
    <property type="protein sequence ID" value="TDC71250.1"/>
    <property type="molecule type" value="Genomic_DNA"/>
</dbReference>
<dbReference type="Proteomes" id="UP000295345">
    <property type="component" value="Unassembled WGS sequence"/>
</dbReference>